<proteinExistence type="predicted"/>
<feature type="compositionally biased region" description="Basic and acidic residues" evidence="3">
    <location>
        <begin position="1376"/>
        <end position="1385"/>
    </location>
</feature>
<dbReference type="OrthoDB" id="2142040at2759"/>
<dbReference type="Gene3D" id="1.50.10.20">
    <property type="match status" value="1"/>
</dbReference>
<dbReference type="GO" id="GO:0005615">
    <property type="term" value="C:extracellular space"/>
    <property type="evidence" value="ECO:0007669"/>
    <property type="project" value="InterPro"/>
</dbReference>
<protein>
    <recommendedName>
        <fullName evidence="8">Alpha-2-macroglobulin domain-containing protein</fullName>
    </recommendedName>
</protein>
<dbReference type="PANTHER" id="PTHR11412:SF136">
    <property type="entry name" value="CD109 ANTIGEN"/>
    <property type="match status" value="1"/>
</dbReference>
<dbReference type="Pfam" id="PF12248">
    <property type="entry name" value="Methyltransf_FA"/>
    <property type="match status" value="1"/>
</dbReference>
<evidence type="ECO:0000256" key="2">
    <source>
        <dbReference type="ARBA" id="ARBA00022966"/>
    </source>
</evidence>
<dbReference type="Gene3D" id="2.60.40.1930">
    <property type="match status" value="1"/>
</dbReference>
<feature type="region of interest" description="Disordered" evidence="3">
    <location>
        <begin position="1496"/>
        <end position="1521"/>
    </location>
</feature>
<dbReference type="SMART" id="SM01359">
    <property type="entry name" value="A2M_N_2"/>
    <property type="match status" value="1"/>
</dbReference>
<evidence type="ECO:0000259" key="5">
    <source>
        <dbReference type="SMART" id="SM01360"/>
    </source>
</evidence>
<dbReference type="InterPro" id="IPR036595">
    <property type="entry name" value="A-macroglobulin_rcpt-bd_sf"/>
</dbReference>
<reference evidence="6 7" key="1">
    <citation type="journal article" date="2017" name="Gigascience">
        <title>Genome sequence of the small brown planthopper, Laodelphax striatellus.</title>
        <authorList>
            <person name="Zhu J."/>
            <person name="Jiang F."/>
            <person name="Wang X."/>
            <person name="Yang P."/>
            <person name="Bao Y."/>
            <person name="Zhao W."/>
            <person name="Wang W."/>
            <person name="Lu H."/>
            <person name="Wang Q."/>
            <person name="Cui N."/>
            <person name="Li J."/>
            <person name="Chen X."/>
            <person name="Luo L."/>
            <person name="Yu J."/>
            <person name="Kang L."/>
            <person name="Cui F."/>
        </authorList>
    </citation>
    <scope>NUCLEOTIDE SEQUENCE [LARGE SCALE GENOMIC DNA]</scope>
    <source>
        <strain evidence="6">Lst14</strain>
    </source>
</reference>
<sequence length="1654" mass="182909">VEFWVLALDHDLRMVSDGTLGSVALVDPMGTKVTVWSEVALYEGVKHFGLALSPLACEGAWSITVSVESRVFAAELNVSHARGSTDALLPELPIAEEHFVELRFSQEMRRRYKPGLPFVGKVEAVSSEQAVRVRVKVLDNTTAIYSQDIEMARGEGTFLVPAILSDSEVITLLAELVSVAGKETDSHYVLAKEPVLKWKSSSSCYLLIEGIEKTLQPNDEAHAVILSSCPCDRTFHQVITTEGHVTYWNQTDSMTDDQAPPPVSVDGAAICRINFTFKVEAIMAPVSHLLVYYITHEGEPVSDTITFDVNLLQRESSVNLERRATWYPGENMDVEVLAEIGTFACLVGGRGGDVRYQHRFVSESMDFTESGLVFLQQFCDTKPNGTTCRITGQNKPDPTAMVRHSLMAHMNLEQIWYWKCFNYTPEIEATGLTIPAPQQPGKWSLSALLLPPAPLPGFRLSPPVTFNVFRPITVEFRLAPNIKVGEALEVDVKIGNNVNSCVDVNGLLSLSEGAHFTGVNQPLVAEKLRLGPQGATSLVVRVVATSPGIKNMTVQVSAVVSKNCQSTESGTDQQNNSLVGTVIHSGTVLVYPEGLERKHTESAYFCANEQLMISTENNFQYEFLQAPRNRQNIVFEIRAGGSVHIALSDIQGVSEVSYVIVIGGSDNRLSWVTRGKHGYGRRLQSWSTPEILSEEESRTFWLSWESGTLKMGRGHIPYFNVFLQFKYAPKMRINFLGFATEWGRKADFRIWNYNDEAGFSQVLHLDVPRSVLPGSETGTLIINGGLSLLSISHILPRTPTLHTSLATVLSQIAPLLASTGDMSNDTSRLLHQHVQNLLSFRNADNSFGDHRNVSSHWNTLHVLQTLHSAQTYIGIDVDLISSIVTWIKKRQNNDGSFHPSPMDFTIRNSTPANLIIQTTAETVAALLQIGIESEDDAETVLKARFYLEGCLYHDLDPVSLAMLSYALVLTESTMVPQAIEKLRKASTNEEGDFGWPHPSDNSDWLYEEGGGGQMKPPVLPNVIDYRASLYVLMTYSILPDLKLAEPVARYLFYRSHVLDKHTELVYTAMKAFTLYSSWAVDKHRQLTLSLATSGMELTDTLELRNTSVSQVLQLPSLPTKVFVYATGAGCATVQGHVSYTTYSPSKSNSLLDIWAGVEQETLPPRNSAQESIYLEIKVCVRWKGAVNASGVLRAEVNLFSGFQLCSTPATNENLHYGAHDNKVWFTMTNVKTECLKLTACSVYMVSGLRPALASVYPIMSPHLAVETFFHTRRASPLLADTTDDDFITWFGSDYNNDNAVWKDPEMATQQHKDELPDMIVLSDLNEDQQFMNEETSTFTPFNIVLNSNGSYFIDTNNNFNGIDQDSTKIYSDDTINDNRDDKLVDSDGNSSKTDASKGLNKMKSGSPEVLNIHDETAVEEDPADIHKGIVAKKGFKNSKLKLKGKKKVLKTPVVSDILKKVAVEQTKLSDKNEEITAEAESDNTLSTTIPTYVNKSSTEKLPPHGVSVSQQAQKSESEMGSEIVTTGTSLVDIVYSTATPQTILHVENATENLTNSPVTQKVPEDVQKTRERDIEIPITHQTTAHPTLPQKSINQELKTDKFPETTTSRQSDGRIIESDAAAKTTEKFLVLDRQALLGILRSDDKKQSNSASGG</sequence>
<dbReference type="STRING" id="195883.A0A482XS43"/>
<evidence type="ECO:0000313" key="7">
    <source>
        <dbReference type="Proteomes" id="UP000291343"/>
    </source>
</evidence>
<feature type="domain" description="Alpha-2-macroglobulin" evidence="5">
    <location>
        <begin position="415"/>
        <end position="508"/>
    </location>
</feature>
<dbReference type="CDD" id="cd02891">
    <property type="entry name" value="A2M_like"/>
    <property type="match status" value="1"/>
</dbReference>
<dbReference type="GO" id="GO:0004866">
    <property type="term" value="F:endopeptidase inhibitor activity"/>
    <property type="evidence" value="ECO:0007669"/>
    <property type="project" value="InterPro"/>
</dbReference>
<dbReference type="SUPFAM" id="SSF49410">
    <property type="entry name" value="Alpha-macroglobulin receptor domain"/>
    <property type="match status" value="1"/>
</dbReference>
<feature type="region of interest" description="Disordered" evidence="3">
    <location>
        <begin position="1372"/>
        <end position="1406"/>
    </location>
</feature>
<feature type="domain" description="Alpha-2-macroglobulin bait region" evidence="4">
    <location>
        <begin position="206"/>
        <end position="347"/>
    </location>
</feature>
<dbReference type="PANTHER" id="PTHR11412">
    <property type="entry name" value="MACROGLOBULIN / COMPLEMENT"/>
    <property type="match status" value="1"/>
</dbReference>
<dbReference type="Pfam" id="PF07703">
    <property type="entry name" value="A2M_BRD"/>
    <property type="match status" value="1"/>
</dbReference>
<comment type="caution">
    <text evidence="6">The sequence shown here is derived from an EMBL/GenBank/DDBJ whole genome shotgun (WGS) entry which is preliminary data.</text>
</comment>
<dbReference type="InterPro" id="IPR008930">
    <property type="entry name" value="Terpenoid_cyclase/PrenylTrfase"/>
</dbReference>
<dbReference type="Pfam" id="PF00207">
    <property type="entry name" value="A2M"/>
    <property type="match status" value="1"/>
</dbReference>
<dbReference type="InterPro" id="IPR050473">
    <property type="entry name" value="A2M/Complement_sys"/>
</dbReference>
<dbReference type="SMART" id="SM01360">
    <property type="entry name" value="A2M"/>
    <property type="match status" value="1"/>
</dbReference>
<keyword evidence="1" id="KW-0732">Signal</keyword>
<gene>
    <name evidence="6" type="ORF">LSTR_LSTR003203</name>
</gene>
<dbReference type="EMBL" id="QKKF02000897">
    <property type="protein sequence ID" value="RZF48823.1"/>
    <property type="molecule type" value="Genomic_DNA"/>
</dbReference>
<dbReference type="Gene3D" id="2.60.40.690">
    <property type="entry name" value="Alpha-macroglobulin, receptor-binding domain"/>
    <property type="match status" value="1"/>
</dbReference>
<feature type="non-terminal residue" evidence="6">
    <location>
        <position position="1"/>
    </location>
</feature>
<dbReference type="Proteomes" id="UP000291343">
    <property type="component" value="Unassembled WGS sequence"/>
</dbReference>
<feature type="region of interest" description="Disordered" evidence="3">
    <location>
        <begin position="1598"/>
        <end position="1619"/>
    </location>
</feature>
<name>A0A482XS43_LAOST</name>
<dbReference type="InterPro" id="IPR011625">
    <property type="entry name" value="A2M_N_BRD"/>
</dbReference>
<evidence type="ECO:0008006" key="8">
    <source>
        <dbReference type="Google" id="ProtNLM"/>
    </source>
</evidence>
<dbReference type="SUPFAM" id="SSF48239">
    <property type="entry name" value="Terpenoid cyclases/Protein prenyltransferases"/>
    <property type="match status" value="1"/>
</dbReference>
<keyword evidence="2" id="KW-0882">Thioester bond</keyword>
<evidence type="ECO:0000256" key="3">
    <source>
        <dbReference type="SAM" id="MobiDB-lite"/>
    </source>
</evidence>
<keyword evidence="7" id="KW-1185">Reference proteome</keyword>
<evidence type="ECO:0000256" key="1">
    <source>
        <dbReference type="ARBA" id="ARBA00022729"/>
    </source>
</evidence>
<organism evidence="6 7">
    <name type="scientific">Laodelphax striatellus</name>
    <name type="common">Small brown planthopper</name>
    <name type="synonym">Delphax striatella</name>
    <dbReference type="NCBI Taxonomy" id="195883"/>
    <lineage>
        <taxon>Eukaryota</taxon>
        <taxon>Metazoa</taxon>
        <taxon>Ecdysozoa</taxon>
        <taxon>Arthropoda</taxon>
        <taxon>Hexapoda</taxon>
        <taxon>Insecta</taxon>
        <taxon>Pterygota</taxon>
        <taxon>Neoptera</taxon>
        <taxon>Paraneoptera</taxon>
        <taxon>Hemiptera</taxon>
        <taxon>Auchenorrhyncha</taxon>
        <taxon>Fulgoroidea</taxon>
        <taxon>Delphacidae</taxon>
        <taxon>Criomorphinae</taxon>
        <taxon>Laodelphax</taxon>
    </lineage>
</organism>
<accession>A0A482XS43</accession>
<evidence type="ECO:0000259" key="4">
    <source>
        <dbReference type="SMART" id="SM01359"/>
    </source>
</evidence>
<dbReference type="InParanoid" id="A0A482XS43"/>
<dbReference type="InterPro" id="IPR001599">
    <property type="entry name" value="Macroglobln_a2"/>
</dbReference>
<dbReference type="InterPro" id="IPR011626">
    <property type="entry name" value="Alpha-macroglobulin_TED"/>
</dbReference>
<dbReference type="InterPro" id="IPR022041">
    <property type="entry name" value="Methyltransf_FA"/>
</dbReference>
<evidence type="ECO:0000313" key="6">
    <source>
        <dbReference type="EMBL" id="RZF48823.1"/>
    </source>
</evidence>
<dbReference type="Pfam" id="PF07678">
    <property type="entry name" value="TED_complement"/>
    <property type="match status" value="1"/>
</dbReference>